<dbReference type="PANTHER" id="PTHR11647">
    <property type="entry name" value="HYDRANTOINASE/DIHYDROPYRIMIDINASE FAMILY MEMBER"/>
    <property type="match status" value="1"/>
</dbReference>
<feature type="binding site" evidence="4">
    <location>
        <position position="75"/>
    </location>
    <ligand>
        <name>Zn(2+)</name>
        <dbReference type="ChEBI" id="CHEBI:29105"/>
        <label>1</label>
        <note>catalytic</note>
    </ligand>
</feature>
<dbReference type="GO" id="GO:0016810">
    <property type="term" value="F:hydrolase activity, acting on carbon-nitrogen (but not peptide) bonds"/>
    <property type="evidence" value="ECO:0007669"/>
    <property type="project" value="InterPro"/>
</dbReference>
<dbReference type="PIRSF" id="PIRSF001238">
    <property type="entry name" value="IadA"/>
    <property type="match status" value="1"/>
</dbReference>
<feature type="binding site" evidence="4">
    <location>
        <position position="207"/>
    </location>
    <ligand>
        <name>Zn(2+)</name>
        <dbReference type="ChEBI" id="CHEBI:29105"/>
        <label>2</label>
        <note>catalytic</note>
    </ligand>
</feature>
<evidence type="ECO:0000256" key="2">
    <source>
        <dbReference type="PIRSR" id="PIRSR001238-1"/>
    </source>
</evidence>
<feature type="binding site" evidence="4">
    <location>
        <position position="297"/>
    </location>
    <ligand>
        <name>Zn(2+)</name>
        <dbReference type="ChEBI" id="CHEBI:29105"/>
        <label>1</label>
        <note>catalytic</note>
    </ligand>
</feature>
<reference evidence="7" key="1">
    <citation type="submission" date="2015-09" db="EMBL/GenBank/DDBJ databases">
        <authorList>
            <person name="Shao Z."/>
            <person name="Wang L."/>
        </authorList>
    </citation>
    <scope>NUCLEOTIDE SEQUENCE [LARGE SCALE GENOMIC DNA]</scope>
    <source>
        <strain evidence="7">F13-1</strain>
    </source>
</reference>
<comment type="function">
    <text evidence="1">Catalyzes the hydrolytic cleavage of a subset of L-isoaspartyl (L-beta-aspartyl) dipeptides. Used to degrade proteins damaged by L-isoaspartyl residues formation.</text>
</comment>
<dbReference type="EC" id="3.4.19.-" evidence="1"/>
<feature type="binding site" evidence="3">
    <location>
        <position position="111"/>
    </location>
    <ligand>
        <name>substrate</name>
    </ligand>
</feature>
<dbReference type="SUPFAM" id="SSF51556">
    <property type="entry name" value="Metallo-dependent hydrolases"/>
    <property type="match status" value="1"/>
</dbReference>
<feature type="binding site" evidence="4">
    <location>
        <position position="236"/>
    </location>
    <ligand>
        <name>Zn(2+)</name>
        <dbReference type="ChEBI" id="CHEBI:29105"/>
        <label>2</label>
        <note>catalytic</note>
    </ligand>
</feature>
<dbReference type="InterPro" id="IPR010229">
    <property type="entry name" value="Pept_M38_dipep"/>
</dbReference>
<feature type="binding site" evidence="3">
    <location>
        <position position="142"/>
    </location>
    <ligand>
        <name>substrate</name>
    </ligand>
</feature>
<dbReference type="SUPFAM" id="SSF51338">
    <property type="entry name" value="Composite domain of metallo-dependent hydrolases"/>
    <property type="match status" value="1"/>
</dbReference>
<comment type="subcellular location">
    <subcellularLocation>
        <location evidence="1">Cytoplasm</location>
    </subcellularLocation>
</comment>
<dbReference type="GO" id="GO:0006508">
    <property type="term" value="P:proteolysis"/>
    <property type="evidence" value="ECO:0007669"/>
    <property type="project" value="UniProtKB-KW"/>
</dbReference>
<dbReference type="PANTHER" id="PTHR11647:SF1">
    <property type="entry name" value="COLLAPSIN RESPONSE MEDIATOR PROTEIN"/>
    <property type="match status" value="1"/>
</dbReference>
<evidence type="ECO:0000313" key="7">
    <source>
        <dbReference type="Proteomes" id="UP000217763"/>
    </source>
</evidence>
<proteinExistence type="inferred from homology"/>
<protein>
    <recommendedName>
        <fullName evidence="1">Isoaspartyl dipeptidase</fullName>
        <ecNumber evidence="1">3.4.19.-</ecNumber>
    </recommendedName>
</protein>
<keyword evidence="1 6" id="KW-0378">Hydrolase</keyword>
<feature type="active site" description="Proton acceptor" evidence="2">
    <location>
        <position position="297"/>
    </location>
</feature>
<feature type="binding site" evidence="3">
    <location>
        <position position="175"/>
    </location>
    <ligand>
        <name>substrate</name>
    </ligand>
</feature>
<keyword evidence="7" id="KW-1185">Reference proteome</keyword>
<comment type="similarity">
    <text evidence="1">Belongs to the peptidase M38 family.</text>
</comment>
<accession>A0A291HTP3</accession>
<dbReference type="InterPro" id="IPR011059">
    <property type="entry name" value="Metal-dep_hydrolase_composite"/>
</dbReference>
<dbReference type="InterPro" id="IPR006680">
    <property type="entry name" value="Amidohydro-rel"/>
</dbReference>
<dbReference type="GO" id="GO:0005737">
    <property type="term" value="C:cytoplasm"/>
    <property type="evidence" value="ECO:0007669"/>
    <property type="project" value="UniProtKB-SubCell"/>
</dbReference>
<dbReference type="GO" id="GO:0008798">
    <property type="term" value="F:beta-aspartyl-peptidase activity"/>
    <property type="evidence" value="ECO:0007669"/>
    <property type="project" value="InterPro"/>
</dbReference>
<comment type="PTM">
    <text evidence="1">Carboxylation allows a single lysine to coordinate two zinc ions.</text>
</comment>
<dbReference type="AlphaFoldDB" id="A0A291HTP3"/>
<dbReference type="Gene3D" id="3.20.20.140">
    <property type="entry name" value="Metal-dependent hydrolases"/>
    <property type="match status" value="1"/>
</dbReference>
<name>A0A291HTP3_9GAMM</name>
<gene>
    <name evidence="6" type="ORF">AN401_17870</name>
</gene>
<dbReference type="NCBIfam" id="TIGR01975">
    <property type="entry name" value="isoAsp_dipep"/>
    <property type="match status" value="1"/>
</dbReference>
<dbReference type="InterPro" id="IPR050378">
    <property type="entry name" value="Metallo-dep_Hydrolases_sf"/>
</dbReference>
<keyword evidence="1 4" id="KW-0479">Metal-binding</keyword>
<feature type="binding site" evidence="3">
    <location>
        <position position="239"/>
    </location>
    <ligand>
        <name>substrate</name>
    </ligand>
</feature>
<evidence type="ECO:0000313" key="6">
    <source>
        <dbReference type="EMBL" id="ATG75482.1"/>
    </source>
</evidence>
<sequence length="395" mass="42196">MATNQPQGSPAPLTLIENARVFTPVPGEHSALLLAGGQIVWMGRDPGDIRLPCPVERLDAAGRWLIPGLVDPLAHIIGGGGEGGFGFRTPELYADEAIRAGVTTLVAALGTDSITRNLPQLLGKVRELQAAGLSAYMYTGSYHLPAKTLSGSVEQDLMLLPDIIGVGEIAISDHRSSMPSHQALAETVAQARVGGLLAGKQGVALFHLGDGREGLTPLRRLVEQTDLPRRQLYPTHCNRSRPLLQEAIAWGRDGGYIDFTASTLPQLLDDGELDAAEALALCLRQGVAPDRISFSSDANASLPRFDAEGRLLGLEAGRIDSIWQQAVLAMTREGLSPEQVLPVVTRNPADILGLGRKGRLAVGQDADLLLVDPDTLNITATFAMGRRLWHRPDPD</sequence>
<feature type="domain" description="Amidohydrolase-related" evidence="5">
    <location>
        <begin position="277"/>
        <end position="382"/>
    </location>
</feature>
<evidence type="ECO:0000256" key="3">
    <source>
        <dbReference type="PIRSR" id="PIRSR001238-2"/>
    </source>
</evidence>
<dbReference type="Pfam" id="PF01979">
    <property type="entry name" value="Amidohydro_1"/>
    <property type="match status" value="1"/>
</dbReference>
<comment type="cofactor">
    <cofactor evidence="1 4">
        <name>Zn(2+)</name>
        <dbReference type="ChEBI" id="CHEBI:29105"/>
    </cofactor>
    <text evidence="1 4">Binds 2 Zn(2+) ions per subunit.</text>
</comment>
<dbReference type="Gene3D" id="2.30.40.10">
    <property type="entry name" value="Urease, subunit C, domain 1"/>
    <property type="match status" value="1"/>
</dbReference>
<keyword evidence="1" id="KW-0645">Protease</keyword>
<organism evidence="6 7">
    <name type="scientific">Zobellella denitrificans</name>
    <dbReference type="NCBI Taxonomy" id="347534"/>
    <lineage>
        <taxon>Bacteria</taxon>
        <taxon>Pseudomonadati</taxon>
        <taxon>Pseudomonadota</taxon>
        <taxon>Gammaproteobacteria</taxon>
        <taxon>Aeromonadales</taxon>
        <taxon>Aeromonadaceae</taxon>
        <taxon>Zobellella</taxon>
    </lineage>
</organism>
<evidence type="ECO:0000256" key="4">
    <source>
        <dbReference type="PIRSR" id="PIRSR001238-3"/>
    </source>
</evidence>
<dbReference type="InterPro" id="IPR032466">
    <property type="entry name" value="Metal_Hydrolase"/>
</dbReference>
<dbReference type="Proteomes" id="UP000217763">
    <property type="component" value="Chromosome"/>
</dbReference>
<keyword evidence="1 4" id="KW-0862">Zinc</keyword>
<dbReference type="EMBL" id="CP012621">
    <property type="protein sequence ID" value="ATG75482.1"/>
    <property type="molecule type" value="Genomic_DNA"/>
</dbReference>
<keyword evidence="1" id="KW-0482">Metalloprotease</keyword>
<evidence type="ECO:0000259" key="5">
    <source>
        <dbReference type="Pfam" id="PF01979"/>
    </source>
</evidence>
<dbReference type="KEGG" id="zdf:AN401_17870"/>
<feature type="binding site" evidence="3">
    <location>
        <begin position="80"/>
        <end position="82"/>
    </location>
    <ligand>
        <name>substrate</name>
    </ligand>
</feature>
<dbReference type="GO" id="GO:0046872">
    <property type="term" value="F:metal ion binding"/>
    <property type="evidence" value="ECO:0007669"/>
    <property type="project" value="UniProtKB-KW"/>
</dbReference>
<dbReference type="GO" id="GO:0008237">
    <property type="term" value="F:metallopeptidase activity"/>
    <property type="evidence" value="ECO:0007669"/>
    <property type="project" value="UniProtKB-KW"/>
</dbReference>
<dbReference type="RefSeq" id="WP_096780106.1">
    <property type="nucleotide sequence ID" value="NZ_CP012621.1"/>
</dbReference>
<evidence type="ECO:0000256" key="1">
    <source>
        <dbReference type="PIRNR" id="PIRNR001238"/>
    </source>
</evidence>
<feature type="binding site" evidence="3">
    <location>
        <position position="301"/>
    </location>
    <ligand>
        <name>substrate</name>
    </ligand>
</feature>